<dbReference type="EMBL" id="VSRR010081047">
    <property type="protein sequence ID" value="MPC89450.1"/>
    <property type="molecule type" value="Genomic_DNA"/>
</dbReference>
<keyword evidence="2" id="KW-1185">Reference proteome</keyword>
<organism evidence="1 2">
    <name type="scientific">Portunus trituberculatus</name>
    <name type="common">Swimming crab</name>
    <name type="synonym">Neptunus trituberculatus</name>
    <dbReference type="NCBI Taxonomy" id="210409"/>
    <lineage>
        <taxon>Eukaryota</taxon>
        <taxon>Metazoa</taxon>
        <taxon>Ecdysozoa</taxon>
        <taxon>Arthropoda</taxon>
        <taxon>Crustacea</taxon>
        <taxon>Multicrustacea</taxon>
        <taxon>Malacostraca</taxon>
        <taxon>Eumalacostraca</taxon>
        <taxon>Eucarida</taxon>
        <taxon>Decapoda</taxon>
        <taxon>Pleocyemata</taxon>
        <taxon>Brachyura</taxon>
        <taxon>Eubrachyura</taxon>
        <taxon>Portunoidea</taxon>
        <taxon>Portunidae</taxon>
        <taxon>Portuninae</taxon>
        <taxon>Portunus</taxon>
    </lineage>
</organism>
<evidence type="ECO:0000313" key="2">
    <source>
        <dbReference type="Proteomes" id="UP000324222"/>
    </source>
</evidence>
<dbReference type="AlphaFoldDB" id="A0A5B7IY61"/>
<comment type="caution">
    <text evidence="1">The sequence shown here is derived from an EMBL/GenBank/DDBJ whole genome shotgun (WGS) entry which is preliminary data.</text>
</comment>
<name>A0A5B7IY61_PORTR</name>
<gene>
    <name evidence="1" type="ORF">E2C01_084398</name>
</gene>
<evidence type="ECO:0000313" key="1">
    <source>
        <dbReference type="EMBL" id="MPC89450.1"/>
    </source>
</evidence>
<dbReference type="Proteomes" id="UP000324222">
    <property type="component" value="Unassembled WGS sequence"/>
</dbReference>
<protein>
    <submittedName>
        <fullName evidence="1">Uncharacterized protein</fullName>
    </submittedName>
</protein>
<reference evidence="1 2" key="1">
    <citation type="submission" date="2019-05" db="EMBL/GenBank/DDBJ databases">
        <title>Another draft genome of Portunus trituberculatus and its Hox gene families provides insights of decapod evolution.</title>
        <authorList>
            <person name="Jeong J.-H."/>
            <person name="Song I."/>
            <person name="Kim S."/>
            <person name="Choi T."/>
            <person name="Kim D."/>
            <person name="Ryu S."/>
            <person name="Kim W."/>
        </authorList>
    </citation>
    <scope>NUCLEOTIDE SEQUENCE [LARGE SCALE GENOMIC DNA]</scope>
    <source>
        <tissue evidence="1">Muscle</tissue>
    </source>
</reference>
<proteinExistence type="predicted"/>
<sequence length="77" mass="8514">MGEGKGWRGGDRVRGNKTLSTFTTTFLTETYPPGLYFTPGTLHHLTPKHPHPTSSEYMSDCTKNLCSRDLPGTHPGH</sequence>
<accession>A0A5B7IY61</accession>